<comment type="caution">
    <text evidence="1">The sequence shown here is derived from an EMBL/GenBank/DDBJ whole genome shotgun (WGS) entry which is preliminary data.</text>
</comment>
<dbReference type="RefSeq" id="WP_101248637.1">
    <property type="nucleotide sequence ID" value="NZ_PIUM01000001.1"/>
</dbReference>
<proteinExistence type="predicted"/>
<evidence type="ECO:0000313" key="2">
    <source>
        <dbReference type="Proteomes" id="UP000233293"/>
    </source>
</evidence>
<protein>
    <submittedName>
        <fullName evidence="1">Uncharacterized protein</fullName>
    </submittedName>
</protein>
<dbReference type="EMBL" id="PIUM01000001">
    <property type="protein sequence ID" value="PKU26407.1"/>
    <property type="molecule type" value="Genomic_DNA"/>
</dbReference>
<dbReference type="OrthoDB" id="7359191at2"/>
<keyword evidence="2" id="KW-1185">Reference proteome</keyword>
<dbReference type="AlphaFoldDB" id="A0A2N3Q185"/>
<evidence type="ECO:0000313" key="1">
    <source>
        <dbReference type="EMBL" id="PKU26407.1"/>
    </source>
</evidence>
<gene>
    <name evidence="1" type="ORF">CWS72_00715</name>
</gene>
<name>A0A2N3Q185_9PROT</name>
<reference evidence="2" key="1">
    <citation type="submission" date="2017-12" db="EMBL/GenBank/DDBJ databases">
        <title>Draft genome sequence of Telmatospirillum siberiense 26-4b1T, an acidotolerant peatland alphaproteobacterium potentially involved in sulfur cycling.</title>
        <authorList>
            <person name="Hausmann B."/>
            <person name="Pjevac P."/>
            <person name="Schreck K."/>
            <person name="Herbold C.W."/>
            <person name="Daims H."/>
            <person name="Wagner M."/>
            <person name="Pester M."/>
            <person name="Loy A."/>
        </authorList>
    </citation>
    <scope>NUCLEOTIDE SEQUENCE [LARGE SCALE GENOMIC DNA]</scope>
    <source>
        <strain evidence="2">26-4b1</strain>
    </source>
</reference>
<organism evidence="1 2">
    <name type="scientific">Telmatospirillum siberiense</name>
    <dbReference type="NCBI Taxonomy" id="382514"/>
    <lineage>
        <taxon>Bacteria</taxon>
        <taxon>Pseudomonadati</taxon>
        <taxon>Pseudomonadota</taxon>
        <taxon>Alphaproteobacteria</taxon>
        <taxon>Rhodospirillales</taxon>
        <taxon>Rhodospirillaceae</taxon>
        <taxon>Telmatospirillum</taxon>
    </lineage>
</organism>
<sequence length="83" mass="8954">MTPAACISAIPKSTGHSLRHPTALPPIPHSSLCTPDRFVGDHEPTLDELLDDPIMARLLACDGIDMRDLLTLVAKTRTALKRG</sequence>
<dbReference type="Proteomes" id="UP000233293">
    <property type="component" value="Unassembled WGS sequence"/>
</dbReference>
<accession>A0A2N3Q185</accession>